<dbReference type="AlphaFoldDB" id="A0A7M1VQI9"/>
<dbReference type="GO" id="GO:0016757">
    <property type="term" value="F:glycosyltransferase activity"/>
    <property type="evidence" value="ECO:0007669"/>
    <property type="project" value="UniProtKB-KW"/>
</dbReference>
<dbReference type="EC" id="2.4.1.306" evidence="6"/>
<proteinExistence type="predicted"/>
<evidence type="ECO:0000259" key="5">
    <source>
        <dbReference type="Pfam" id="PF13439"/>
    </source>
</evidence>
<evidence type="ECO:0000256" key="3">
    <source>
        <dbReference type="SAM" id="Phobius"/>
    </source>
</evidence>
<dbReference type="GO" id="GO:1901135">
    <property type="term" value="P:carbohydrate derivative metabolic process"/>
    <property type="evidence" value="ECO:0007669"/>
    <property type="project" value="UniProtKB-ARBA"/>
</dbReference>
<evidence type="ECO:0000256" key="1">
    <source>
        <dbReference type="ARBA" id="ARBA00022676"/>
    </source>
</evidence>
<keyword evidence="3" id="KW-0812">Transmembrane</keyword>
<gene>
    <name evidence="6" type="primary">wbnH</name>
    <name evidence="6" type="ORF">VP362_00020</name>
    <name evidence="7" type="ORF">VP400_00020</name>
</gene>
<dbReference type="Pfam" id="PF00534">
    <property type="entry name" value="Glycos_transf_1"/>
    <property type="match status" value="1"/>
</dbReference>
<dbReference type="Pfam" id="PF13439">
    <property type="entry name" value="Glyco_transf_4"/>
    <property type="match status" value="1"/>
</dbReference>
<accession>A0A7M1VQI9</accession>
<dbReference type="EMBL" id="MT898061">
    <property type="protein sequence ID" value="QOS16839.1"/>
    <property type="molecule type" value="Genomic_DNA"/>
</dbReference>
<protein>
    <submittedName>
        <fullName evidence="6">O-antigen biosynthesis glycosyltransferase WbnH</fullName>
        <ecNumber evidence="6">2.4.1.306</ecNumber>
    </submittedName>
</protein>
<feature type="domain" description="Glycosyl transferase family 1" evidence="4">
    <location>
        <begin position="195"/>
        <end position="346"/>
    </location>
</feature>
<evidence type="ECO:0000259" key="4">
    <source>
        <dbReference type="Pfam" id="PF00534"/>
    </source>
</evidence>
<keyword evidence="3" id="KW-1133">Transmembrane helix</keyword>
<dbReference type="EMBL" id="MT898413">
    <property type="protein sequence ID" value="QOS29896.1"/>
    <property type="molecule type" value="Genomic_DNA"/>
</dbReference>
<reference evidence="6" key="1">
    <citation type="submission" date="2020-08" db="EMBL/GenBank/DDBJ databases">
        <title>Genetic structure, function and evolution of capsule biosynthesis loci in Vibrio parahaemolyticus.</title>
        <authorList>
            <person name="Li L."/>
            <person name="Bian S."/>
        </authorList>
    </citation>
    <scope>NUCLEOTIDE SEQUENCE</scope>
    <source>
        <strain evidence="6">VP362</strain>
        <strain evidence="7">VP400</strain>
    </source>
</reference>
<keyword evidence="3" id="KW-0472">Membrane</keyword>
<name>A0A7M1VQI9_VIBPH</name>
<keyword evidence="1 6" id="KW-0328">Glycosyltransferase</keyword>
<evidence type="ECO:0000256" key="2">
    <source>
        <dbReference type="ARBA" id="ARBA00022679"/>
    </source>
</evidence>
<dbReference type="Gene3D" id="3.40.50.2000">
    <property type="entry name" value="Glycogen Phosphorylase B"/>
    <property type="match status" value="2"/>
</dbReference>
<dbReference type="InterPro" id="IPR001296">
    <property type="entry name" value="Glyco_trans_1"/>
</dbReference>
<dbReference type="InterPro" id="IPR028098">
    <property type="entry name" value="Glyco_trans_4-like_N"/>
</dbReference>
<feature type="domain" description="Glycosyltransferase subfamily 4-like N-terminal" evidence="5">
    <location>
        <begin position="16"/>
        <end position="171"/>
    </location>
</feature>
<feature type="transmembrane region" description="Helical" evidence="3">
    <location>
        <begin position="73"/>
        <end position="94"/>
    </location>
</feature>
<evidence type="ECO:0000313" key="6">
    <source>
        <dbReference type="EMBL" id="QOS16839.1"/>
    </source>
</evidence>
<evidence type="ECO:0000313" key="7">
    <source>
        <dbReference type="EMBL" id="QOS29896.1"/>
    </source>
</evidence>
<dbReference type="PANTHER" id="PTHR12526:SF629">
    <property type="entry name" value="TEICHURONIC ACID BIOSYNTHESIS GLYCOSYLTRANSFERASE TUAH-RELATED"/>
    <property type="match status" value="1"/>
</dbReference>
<sequence length="369" mass="41808">MLNVIVIEDSSKSAFGGGQMVTSYVLEILKNAGCEIHLFDAKTDGIFHDKVKTLVFSCNKLLSFGKIGISSTASFNVSLLEVLLFPFISIFNFFKILKVAMNYKLDKKNSIVYATTKKSLVYTYLLSFIGYRFIYHAHNYDFKSRFFFIYRHLLKRADVVICVSKLVKESINLNNAIFVYNPAPKNKYPKVERYCKDYVDVAFVGGLIDLKGVVYFLSAYDFLTNTNKARFHIYGEGHNRDSLEKEYANDDIIFHGFVDDISYVLNNEVDIVVLPSILEEACPMVIIEALNLGIPVITTNIGGQAELVIDRGNGVLVDIKSPKQIAEAIEVISLDNNIYNNFREKCYESAGEYSPEIFEMKILEAFSLV</sequence>
<dbReference type="PANTHER" id="PTHR12526">
    <property type="entry name" value="GLYCOSYLTRANSFERASE"/>
    <property type="match status" value="1"/>
</dbReference>
<dbReference type="CDD" id="cd03801">
    <property type="entry name" value="GT4_PimA-like"/>
    <property type="match status" value="1"/>
</dbReference>
<dbReference type="RefSeq" id="WP_062866254.1">
    <property type="nucleotide sequence ID" value="NZ_JAEPRX010000002.1"/>
</dbReference>
<keyword evidence="2 6" id="KW-0808">Transferase</keyword>
<dbReference type="SUPFAM" id="SSF53756">
    <property type="entry name" value="UDP-Glycosyltransferase/glycogen phosphorylase"/>
    <property type="match status" value="1"/>
</dbReference>
<organism evidence="6">
    <name type="scientific">Vibrio parahaemolyticus</name>
    <dbReference type="NCBI Taxonomy" id="670"/>
    <lineage>
        <taxon>Bacteria</taxon>
        <taxon>Pseudomonadati</taxon>
        <taxon>Pseudomonadota</taxon>
        <taxon>Gammaproteobacteria</taxon>
        <taxon>Vibrionales</taxon>
        <taxon>Vibrionaceae</taxon>
        <taxon>Vibrio</taxon>
    </lineage>
</organism>